<dbReference type="CDD" id="cd21595">
    <property type="entry name" value="CoV_N-CTD"/>
    <property type="match status" value="1"/>
</dbReference>
<dbReference type="Proteomes" id="UP000152961">
    <property type="component" value="Genome"/>
</dbReference>
<dbReference type="InterPro" id="IPR042548">
    <property type="entry name" value="NCAP_aCoV"/>
</dbReference>
<keyword evidence="2 12" id="KW-0597">Phosphoprotein</keyword>
<dbReference type="PROSITE" id="PS51929">
    <property type="entry name" value="COV_N_CTD"/>
    <property type="match status" value="1"/>
</dbReference>
<dbReference type="SUPFAM" id="SSF110304">
    <property type="entry name" value="Coronavirus RNA-binding domain"/>
    <property type="match status" value="1"/>
</dbReference>
<evidence type="ECO:0000256" key="8">
    <source>
        <dbReference type="ARBA" id="ARBA00023086"/>
    </source>
</evidence>
<dbReference type="InterPro" id="IPR001218">
    <property type="entry name" value="Nucleocap_CoV"/>
</dbReference>
<keyword evidence="6 11" id="KW-0694">RNA-binding</keyword>
<evidence type="ECO:0000313" key="20">
    <source>
        <dbReference type="Proteomes" id="UP000111801"/>
    </source>
</evidence>
<evidence type="ECO:0000256" key="14">
    <source>
        <dbReference type="SAM" id="MobiDB-lite"/>
    </source>
</evidence>
<evidence type="ECO:0000313" key="19">
    <source>
        <dbReference type="EMBL" id="ALM09368.1"/>
    </source>
</evidence>
<evidence type="ECO:0000256" key="6">
    <source>
        <dbReference type="ARBA" id="ARBA00022884"/>
    </source>
</evidence>
<keyword evidence="5 11" id="KW-0946">Virion</keyword>
<feature type="domain" description="CoV N CTD" evidence="16">
    <location>
        <begin position="266"/>
        <end position="382"/>
    </location>
</feature>
<proteinExistence type="inferred from homology"/>
<feature type="compositionally biased region" description="Basic and acidic residues" evidence="14">
    <location>
        <begin position="269"/>
        <end position="278"/>
    </location>
</feature>
<feature type="compositionally biased region" description="Basic and acidic residues" evidence="14">
    <location>
        <begin position="238"/>
        <end position="255"/>
    </location>
</feature>
<evidence type="ECO:0000313" key="18">
    <source>
        <dbReference type="EMBL" id="ALM09362.1"/>
    </source>
</evidence>
<evidence type="ECO:0000256" key="7">
    <source>
        <dbReference type="ARBA" id="ARBA00023015"/>
    </source>
</evidence>
<feature type="compositionally biased region" description="Low complexity" evidence="14">
    <location>
        <begin position="143"/>
        <end position="211"/>
    </location>
</feature>
<dbReference type="GO" id="GO:0003723">
    <property type="term" value="F:RNA binding"/>
    <property type="evidence" value="ECO:0007669"/>
    <property type="project" value="UniProtKB-UniRule"/>
</dbReference>
<keyword evidence="3" id="KW-0013">ADP-ribosylation</keyword>
<accession>A0A023J7B8</accession>
<feature type="modified residue" description="Phosphoserine; by host" evidence="12">
    <location>
        <position position="116"/>
    </location>
</feature>
<name>A0A023J7B8_PEDV</name>
<evidence type="ECO:0000313" key="22">
    <source>
        <dbReference type="Proteomes" id="UP000152961"/>
    </source>
</evidence>
<dbReference type="HAMAP" id="MF_04095">
    <property type="entry name" value="ALPHA_CORONA_NCAP"/>
    <property type="match status" value="1"/>
</dbReference>
<dbReference type="CDD" id="cd21554">
    <property type="entry name" value="CoV_N-NTD"/>
    <property type="match status" value="1"/>
</dbReference>
<evidence type="ECO:0000256" key="5">
    <source>
        <dbReference type="ARBA" id="ARBA00022844"/>
    </source>
</evidence>
<comment type="subcellular location">
    <subcellularLocation>
        <location evidence="1">Host cell</location>
    </subcellularLocation>
    <subcellularLocation>
        <location evidence="11">Virion</location>
    </subcellularLocation>
    <text evidence="11">Located inside the virion, complexed with the viral RNA. Probably associates with ER-derived membranes where it participates in viral RNA synthesis and virus budding.</text>
</comment>
<reference evidence="21 22" key="2">
    <citation type="journal article" date="2015" name="Viruses">
        <title>Comparative Genomic Analysis of Classical and Variant Virulent Parental/Attenuated Strains of Porcine Epidemic Diarrhea Virus.</title>
        <authorList>
            <person name="Chen F."/>
            <person name="Zhu Y."/>
            <person name="Wu M."/>
            <person name="Ku X."/>
            <person name="Ye S."/>
            <person name="Li Z."/>
            <person name="Guo X."/>
            <person name="He Q."/>
        </authorList>
    </citation>
    <scope>NUCLEOTIDE SEQUENCE [LARGE SCALE GENOMIC DNA]</scope>
    <source>
        <strain evidence="18">YN1</strain>
        <strain evidence="19">YN15</strain>
    </source>
</reference>
<dbReference type="EMBL" id="KT021227">
    <property type="protein sequence ID" value="ALM09362.1"/>
    <property type="molecule type" value="Genomic_RNA"/>
</dbReference>
<evidence type="ECO:0000313" key="17">
    <source>
        <dbReference type="EMBL" id="AHG97489.1"/>
    </source>
</evidence>
<evidence type="ECO:0000256" key="11">
    <source>
        <dbReference type="PIRNR" id="PIRNR003888"/>
    </source>
</evidence>
<dbReference type="InterPro" id="IPR037179">
    <property type="entry name" value="Nucleocapsid_C"/>
</dbReference>
<comment type="function">
    <text evidence="11">Packages the positive strand viral genome RNA into a helical ribonucleocapsid (RNP) and plays a fundamental role during virion assembly through its interactions with the viral genome and membrane protein M. Plays an important role in enhancing the efficiency of subgenomic viral RNA transcription as well as viral replication.</text>
</comment>
<dbReference type="Proteomes" id="UP000111801">
    <property type="component" value="Genome"/>
</dbReference>
<evidence type="ECO:0000259" key="16">
    <source>
        <dbReference type="PROSITE" id="PS51929"/>
    </source>
</evidence>
<feature type="region of interest" description="Disordered" evidence="14">
    <location>
        <begin position="136"/>
        <end position="278"/>
    </location>
</feature>
<evidence type="ECO:0000259" key="15">
    <source>
        <dbReference type="PROSITE" id="PS51928"/>
    </source>
</evidence>
<evidence type="ECO:0000256" key="3">
    <source>
        <dbReference type="ARBA" id="ARBA00022765"/>
    </source>
</evidence>
<evidence type="ECO:0000256" key="9">
    <source>
        <dbReference type="ARBA" id="ARBA00023163"/>
    </source>
</evidence>
<organism evidence="17 20">
    <name type="scientific">Porcine epidemic diarrhea virus</name>
    <name type="common">PEDV</name>
    <dbReference type="NCBI Taxonomy" id="28295"/>
    <lineage>
        <taxon>Viruses</taxon>
        <taxon>Riboviria</taxon>
        <taxon>Orthornavirae</taxon>
        <taxon>Pisuviricota</taxon>
        <taxon>Pisoniviricetes</taxon>
        <taxon>Nidovirales</taxon>
        <taxon>Cornidovirineae</taxon>
        <taxon>Coronaviridae</taxon>
        <taxon>Orthocoronavirinae</taxon>
        <taxon>Alphacoronavirus</taxon>
        <taxon>Pedacovirus</taxon>
        <taxon>Alphacoronavirus porci</taxon>
    </lineage>
</organism>
<dbReference type="GO" id="GO:0019013">
    <property type="term" value="C:viral nucleocapsid"/>
    <property type="evidence" value="ECO:0007669"/>
    <property type="project" value="UniProtKB-UniRule"/>
</dbReference>
<dbReference type="PROSITE" id="PS51928">
    <property type="entry name" value="COV_N_NTD"/>
    <property type="match status" value="1"/>
</dbReference>
<dbReference type="SUPFAM" id="SSF103068">
    <property type="entry name" value="Nucleocapsid protein dimerization domain"/>
    <property type="match status" value="1"/>
</dbReference>
<keyword evidence="10 13" id="KW-0687">Ribonucleoprotein</keyword>
<evidence type="ECO:0000256" key="1">
    <source>
        <dbReference type="ARBA" id="ARBA00004340"/>
    </source>
</evidence>
<keyword evidence="8 11" id="KW-0543">Viral nucleoprotein</keyword>
<feature type="modified residue" description="Phosphoserine; by host" evidence="12">
    <location>
        <position position="391"/>
    </location>
</feature>
<keyword evidence="4" id="KW-1040">Host Golgi apparatus</keyword>
<dbReference type="EMBL" id="KT021228">
    <property type="protein sequence ID" value="ALM09368.1"/>
    <property type="molecule type" value="Genomic_RNA"/>
</dbReference>
<dbReference type="PIRSF" id="PIRSF003888">
    <property type="entry name" value="Corona_nucleocap"/>
    <property type="match status" value="1"/>
</dbReference>
<dbReference type="GO" id="GO:0043657">
    <property type="term" value="C:host cell"/>
    <property type="evidence" value="ECO:0007669"/>
    <property type="project" value="UniProtKB-SubCell"/>
</dbReference>
<dbReference type="InterPro" id="IPR044345">
    <property type="entry name" value="N_prot_N_CoV"/>
</dbReference>
<reference evidence="17 20" key="1">
    <citation type="submission" date="2013-10" db="EMBL/GenBank/DDBJ databases">
        <title>Complete genome sequence of a cell adapted Chinese virulent Porcine epidemic diarrhea virus strain.</title>
        <authorList>
            <person name="Wan S."/>
            <person name="Chen F."/>
            <person name="Ye S."/>
            <person name="He Q."/>
        </authorList>
    </citation>
    <scope>NUCLEOTIDE SEQUENCE [LARGE SCALE GENOMIC DNA]</scope>
    <source>
        <strain evidence="17">CH/YNKM-8/2013</strain>
    </source>
</reference>
<keyword evidence="7" id="KW-0805">Transcription regulation</keyword>
<sequence>MASVSFQDRGRKRVPLSLYAPLRVTNDKPLSKVLANNAVPTNKGNKDQQIGYWNEQIRWRMRRGERIEQPSNWHFYYLGTGPHADLRYRTRTEGVFWVAKEGAKTEPTNLGVRKASEKPIIPNFSQQLPSVVEIVEPNTPPTSRANSRSRSRGNGNNRSRSPSNNRGNNQSRGNSQNRGNNQGRGASQNRGGNNNNNNKSRNQSKNRNQSNDRGGVTSRDDLVAAVKDALKSLGIGENPDKLKQQQKPKQERSDSSGKNTPKKNKSRATSKERDLKDIPEWRRIPKGENSVAACFGPRGGFKNFGDAEFVEKGVDASGYAQIASLAPNVAALLFGGNVAVRELADSYEITYNYKMTVPKSDPNVELLVSQVDAFKTGNVKPQRKKEKKNKSETTQQLNEEAIYDDVGVPSDVTHANLEWDTAVDGGDTAVEIINEIFDTGN</sequence>
<protein>
    <recommendedName>
        <fullName evidence="11">Nucleoprotein</fullName>
    </recommendedName>
</protein>
<evidence type="ECO:0000256" key="12">
    <source>
        <dbReference type="PIRSR" id="PIRSR003888-1"/>
    </source>
</evidence>
<feature type="domain" description="CoV N NTD" evidence="15">
    <location>
        <begin position="14"/>
        <end position="136"/>
    </location>
</feature>
<evidence type="ECO:0000256" key="2">
    <source>
        <dbReference type="ARBA" id="ARBA00022553"/>
    </source>
</evidence>
<evidence type="ECO:0000256" key="10">
    <source>
        <dbReference type="ARBA" id="ARBA00023274"/>
    </source>
</evidence>
<keyword evidence="9" id="KW-0804">Transcription</keyword>
<dbReference type="Proteomes" id="UP000113720">
    <property type="component" value="Genome"/>
</dbReference>
<dbReference type="Pfam" id="PF00937">
    <property type="entry name" value="CoV_nucleocap"/>
    <property type="match status" value="1"/>
</dbReference>
<dbReference type="InterPro" id="IPR037195">
    <property type="entry name" value="Nucleocapsid_N"/>
</dbReference>
<dbReference type="InterPro" id="IPR044344">
    <property type="entry name" value="N_prot_C_CoV"/>
</dbReference>
<dbReference type="EMBL" id="KF761675">
    <property type="protein sequence ID" value="AHG97489.1"/>
    <property type="molecule type" value="Genomic_RNA"/>
</dbReference>
<evidence type="ECO:0000313" key="21">
    <source>
        <dbReference type="Proteomes" id="UP000113720"/>
    </source>
</evidence>
<dbReference type="GO" id="GO:1990904">
    <property type="term" value="C:ribonucleoprotein complex"/>
    <property type="evidence" value="ECO:0007669"/>
    <property type="project" value="UniProtKB-KW"/>
</dbReference>
<evidence type="ECO:0000256" key="4">
    <source>
        <dbReference type="ARBA" id="ARBA00022812"/>
    </source>
</evidence>
<evidence type="ECO:0000256" key="13">
    <source>
        <dbReference type="PROSITE-ProRule" id="PRU01276"/>
    </source>
</evidence>
<feature type="region of interest" description="Disordered" evidence="14">
    <location>
        <begin position="378"/>
        <end position="401"/>
    </location>
</feature>